<evidence type="ECO:0000313" key="1">
    <source>
        <dbReference type="EMBL" id="KAI5662922.1"/>
    </source>
</evidence>
<dbReference type="EMBL" id="CM044705">
    <property type="protein sequence ID" value="KAI5662922.1"/>
    <property type="molecule type" value="Genomic_DNA"/>
</dbReference>
<gene>
    <name evidence="1" type="ORF">M9H77_22245</name>
</gene>
<proteinExistence type="predicted"/>
<comment type="caution">
    <text evidence="1">The sequence shown here is derived from an EMBL/GenBank/DDBJ whole genome shotgun (WGS) entry which is preliminary data.</text>
</comment>
<organism evidence="1 2">
    <name type="scientific">Catharanthus roseus</name>
    <name type="common">Madagascar periwinkle</name>
    <name type="synonym">Vinca rosea</name>
    <dbReference type="NCBI Taxonomy" id="4058"/>
    <lineage>
        <taxon>Eukaryota</taxon>
        <taxon>Viridiplantae</taxon>
        <taxon>Streptophyta</taxon>
        <taxon>Embryophyta</taxon>
        <taxon>Tracheophyta</taxon>
        <taxon>Spermatophyta</taxon>
        <taxon>Magnoliopsida</taxon>
        <taxon>eudicotyledons</taxon>
        <taxon>Gunneridae</taxon>
        <taxon>Pentapetalae</taxon>
        <taxon>asterids</taxon>
        <taxon>lamiids</taxon>
        <taxon>Gentianales</taxon>
        <taxon>Apocynaceae</taxon>
        <taxon>Rauvolfioideae</taxon>
        <taxon>Vinceae</taxon>
        <taxon>Catharanthinae</taxon>
        <taxon>Catharanthus</taxon>
    </lineage>
</organism>
<keyword evidence="2" id="KW-1185">Reference proteome</keyword>
<dbReference type="Proteomes" id="UP001060085">
    <property type="component" value="Linkage Group LG05"/>
</dbReference>
<accession>A0ACC0APK1</accession>
<sequence>MVGQLTARDKYWSQKNVPTEAYRGRCWRKIKEISPSNFEFHQANRETSLGDIRNCRFDLFQPKSYIHLITYIMPPRNPQKPEFNTLDWGPVINLNSIFYLRLVRQFYANILDKEADPCNPINSFVKGVKITVSRDTIAMALNIPNYSPIFDMCRDHVLSNNTFSFIDALTKLQDHIQRTNLAKTHLLSKDLPIYECVVATLLGTNVIPWARGESKLHRYSVSFDGEKEEHTNDGHIINEAKLTSMVFLRDDEGNWRRMEEDST</sequence>
<protein>
    <submittedName>
        <fullName evidence="1">Uncharacterized protein</fullName>
    </submittedName>
</protein>
<name>A0ACC0APK1_CATRO</name>
<evidence type="ECO:0000313" key="2">
    <source>
        <dbReference type="Proteomes" id="UP001060085"/>
    </source>
</evidence>
<reference evidence="2" key="1">
    <citation type="journal article" date="2023" name="Nat. Plants">
        <title>Single-cell RNA sequencing provides a high-resolution roadmap for understanding the multicellular compartmentation of specialized metabolism.</title>
        <authorList>
            <person name="Sun S."/>
            <person name="Shen X."/>
            <person name="Li Y."/>
            <person name="Li Y."/>
            <person name="Wang S."/>
            <person name="Li R."/>
            <person name="Zhang H."/>
            <person name="Shen G."/>
            <person name="Guo B."/>
            <person name="Wei J."/>
            <person name="Xu J."/>
            <person name="St-Pierre B."/>
            <person name="Chen S."/>
            <person name="Sun C."/>
        </authorList>
    </citation>
    <scope>NUCLEOTIDE SEQUENCE [LARGE SCALE GENOMIC DNA]</scope>
</reference>